<dbReference type="Gene3D" id="3.40.50.300">
    <property type="entry name" value="P-loop containing nucleotide triphosphate hydrolases"/>
    <property type="match status" value="1"/>
</dbReference>
<name>A0A1F5FX81_9BACT</name>
<evidence type="ECO:0000259" key="5">
    <source>
        <dbReference type="SMART" id="SM00382"/>
    </source>
</evidence>
<accession>A0A1F5FX81</accession>
<dbReference type="AlphaFoldDB" id="A0A1F5FX81"/>
<comment type="similarity">
    <text evidence="3">Belongs to the DnaX/STICHEL family.</text>
</comment>
<dbReference type="GO" id="GO:0005524">
    <property type="term" value="F:ATP binding"/>
    <property type="evidence" value="ECO:0007669"/>
    <property type="project" value="UniProtKB-KW"/>
</dbReference>
<dbReference type="PANTHER" id="PTHR11669:SF0">
    <property type="entry name" value="PROTEIN STICHEL-LIKE 2"/>
    <property type="match status" value="1"/>
</dbReference>
<keyword evidence="1 3" id="KW-0239">DNA-directed DNA polymerase</keyword>
<dbReference type="NCBIfam" id="TIGR02397">
    <property type="entry name" value="dnaX_nterm"/>
    <property type="match status" value="1"/>
</dbReference>
<evidence type="ECO:0000313" key="6">
    <source>
        <dbReference type="EMBL" id="OGD84202.1"/>
    </source>
</evidence>
<organism evidence="6 7">
    <name type="scientific">Candidatus Collierbacteria bacterium RIFOXYD1_FULL_46_26</name>
    <dbReference type="NCBI Taxonomy" id="1817732"/>
    <lineage>
        <taxon>Bacteria</taxon>
        <taxon>Candidatus Collieribacteriota</taxon>
    </lineage>
</organism>
<dbReference type="GO" id="GO:0006261">
    <property type="term" value="P:DNA-templated DNA replication"/>
    <property type="evidence" value="ECO:0007669"/>
    <property type="project" value="TreeGrafter"/>
</dbReference>
<gene>
    <name evidence="3" type="primary">dnaX</name>
    <name evidence="6" type="ORF">A2618_00790</name>
</gene>
<protein>
    <recommendedName>
        <fullName evidence="3">DNA polymerase III subunit gamma/tau</fullName>
        <ecNumber evidence="3">2.7.7.7</ecNumber>
    </recommendedName>
</protein>
<evidence type="ECO:0000256" key="4">
    <source>
        <dbReference type="SAM" id="MobiDB-lite"/>
    </source>
</evidence>
<feature type="region of interest" description="Disordered" evidence="4">
    <location>
        <begin position="338"/>
        <end position="359"/>
    </location>
</feature>
<keyword evidence="3" id="KW-0808">Transferase</keyword>
<dbReference type="Gene3D" id="1.10.8.60">
    <property type="match status" value="1"/>
</dbReference>
<comment type="catalytic activity">
    <reaction evidence="2 3">
        <text>DNA(n) + a 2'-deoxyribonucleoside 5'-triphosphate = DNA(n+1) + diphosphate</text>
        <dbReference type="Rhea" id="RHEA:22508"/>
        <dbReference type="Rhea" id="RHEA-COMP:17339"/>
        <dbReference type="Rhea" id="RHEA-COMP:17340"/>
        <dbReference type="ChEBI" id="CHEBI:33019"/>
        <dbReference type="ChEBI" id="CHEBI:61560"/>
        <dbReference type="ChEBI" id="CHEBI:173112"/>
        <dbReference type="EC" id="2.7.7.7"/>
    </reaction>
</comment>
<proteinExistence type="inferred from homology"/>
<keyword evidence="3" id="KW-0548">Nucleotidyltransferase</keyword>
<dbReference type="GO" id="GO:0009360">
    <property type="term" value="C:DNA polymerase III complex"/>
    <property type="evidence" value="ECO:0007669"/>
    <property type="project" value="InterPro"/>
</dbReference>
<evidence type="ECO:0000313" key="7">
    <source>
        <dbReference type="Proteomes" id="UP000177921"/>
    </source>
</evidence>
<dbReference type="SUPFAM" id="SSF52540">
    <property type="entry name" value="P-loop containing nucleoside triphosphate hydrolases"/>
    <property type="match status" value="1"/>
</dbReference>
<feature type="domain" description="AAA+ ATPase" evidence="5">
    <location>
        <begin position="33"/>
        <end position="177"/>
    </location>
</feature>
<comment type="function">
    <text evidence="3">DNA polymerase III is a complex, multichain enzyme responsible for most of the replicative synthesis in bacteria. This DNA polymerase also exhibits 3' to 5' exonuclease activity.</text>
</comment>
<evidence type="ECO:0000256" key="2">
    <source>
        <dbReference type="ARBA" id="ARBA00049244"/>
    </source>
</evidence>
<sequence length="465" mass="50734">MSLYLKYRPRTIDELDLASVRKTLEQIVTANKVAHAYLLTGPRGAGKTSAARVLARIVNCEKNRNKLGEPCNECSACKSILNGSAVDFIEIDAASNRGIDDIRELKEKIRLAPSQLSYKVYIIDEVHMLTTEAFNALLKTLEEPPKHAIFALCTTETHKVPETIKSRCVPIQFGKASENEMKRSLSRVVAGEEKKISEEALSYLAKAVDGSFRDGVKALEIALTTTMEVDLGRMEEVVVGVAGFSAKPLAHALADKDADLALQVFRKAVLTGVNLGYLLVETMKALRDLLMEGKEVTLTKLIFALDEVASKSGTSAVPELLVEMVIIDWCGVVPKPSNFGEKNKDPKPTKIVPQSPKPEKKMAAVSHDEVWQKLLKGLNGDSLTLGALLSKATPAQISGDILTIKVGYAFHKEQIMTEKILGKLEKLLSEAMGREMKVKCEVAEAAAKMPAPSDTIDEAMAIFNS</sequence>
<dbReference type="InterPro" id="IPR012763">
    <property type="entry name" value="DNA_pol_III_sug/sutau_N"/>
</dbReference>
<dbReference type="EC" id="2.7.7.7" evidence="3"/>
<dbReference type="Pfam" id="PF13177">
    <property type="entry name" value="DNA_pol3_delta2"/>
    <property type="match status" value="1"/>
</dbReference>
<keyword evidence="3" id="KW-0547">Nucleotide-binding</keyword>
<dbReference type="EMBL" id="MFAR01000042">
    <property type="protein sequence ID" value="OGD84202.1"/>
    <property type="molecule type" value="Genomic_DNA"/>
</dbReference>
<evidence type="ECO:0000256" key="3">
    <source>
        <dbReference type="RuleBase" id="RU364063"/>
    </source>
</evidence>
<dbReference type="InterPro" id="IPR003593">
    <property type="entry name" value="AAA+_ATPase"/>
</dbReference>
<dbReference type="SMART" id="SM00382">
    <property type="entry name" value="AAA"/>
    <property type="match status" value="1"/>
</dbReference>
<dbReference type="GO" id="GO:0003887">
    <property type="term" value="F:DNA-directed DNA polymerase activity"/>
    <property type="evidence" value="ECO:0007669"/>
    <property type="project" value="UniProtKB-KW"/>
</dbReference>
<reference evidence="6 7" key="1">
    <citation type="journal article" date="2016" name="Nat. Commun.">
        <title>Thousands of microbial genomes shed light on interconnected biogeochemical processes in an aquifer system.</title>
        <authorList>
            <person name="Anantharaman K."/>
            <person name="Brown C.T."/>
            <person name="Hug L.A."/>
            <person name="Sharon I."/>
            <person name="Castelle C.J."/>
            <person name="Probst A.J."/>
            <person name="Thomas B.C."/>
            <person name="Singh A."/>
            <person name="Wilkins M.J."/>
            <person name="Karaoz U."/>
            <person name="Brodie E.L."/>
            <person name="Williams K.H."/>
            <person name="Hubbard S.S."/>
            <person name="Banfield J.F."/>
        </authorList>
    </citation>
    <scope>NUCLEOTIDE SEQUENCE [LARGE SCALE GENOMIC DNA]</scope>
</reference>
<dbReference type="InterPro" id="IPR027417">
    <property type="entry name" value="P-loop_NTPase"/>
</dbReference>
<keyword evidence="3" id="KW-0235">DNA replication</keyword>
<dbReference type="InterPro" id="IPR050238">
    <property type="entry name" value="DNA_Rep/Repair_Clamp_Loader"/>
</dbReference>
<dbReference type="PANTHER" id="PTHR11669">
    <property type="entry name" value="REPLICATION FACTOR C / DNA POLYMERASE III GAMMA-TAU SUBUNIT"/>
    <property type="match status" value="1"/>
</dbReference>
<comment type="caution">
    <text evidence="6">The sequence shown here is derived from an EMBL/GenBank/DDBJ whole genome shotgun (WGS) entry which is preliminary data.</text>
</comment>
<dbReference type="Proteomes" id="UP000177921">
    <property type="component" value="Unassembled WGS sequence"/>
</dbReference>
<evidence type="ECO:0000256" key="1">
    <source>
        <dbReference type="ARBA" id="ARBA00022932"/>
    </source>
</evidence>
<dbReference type="CDD" id="cd00009">
    <property type="entry name" value="AAA"/>
    <property type="match status" value="1"/>
</dbReference>
<comment type="subunit">
    <text evidence="3">DNA polymerase III contains a core (composed of alpha, epsilon and theta chains) that associates with a tau subunit. This core dimerizes to form the POLIII' complex. PolIII' associates with the gamma complex (composed of gamma, delta, delta', psi and chi chains) and with the beta chain to form the complete DNA polymerase III complex.</text>
</comment>
<keyword evidence="3" id="KW-0067">ATP-binding</keyword>